<accession>A0A7J7IYG1</accession>
<dbReference type="EMBL" id="VXIV02003268">
    <property type="protein sequence ID" value="KAF6018949.1"/>
    <property type="molecule type" value="Genomic_DNA"/>
</dbReference>
<keyword evidence="1" id="KW-0677">Repeat</keyword>
<feature type="chain" id="PRO_5029450248" description="Skeletor" evidence="3">
    <location>
        <begin position="18"/>
        <end position="724"/>
    </location>
</feature>
<dbReference type="PROSITE" id="PS50836">
    <property type="entry name" value="DOMON"/>
    <property type="match status" value="1"/>
</dbReference>
<feature type="domain" description="DM13" evidence="5">
    <location>
        <begin position="153"/>
        <end position="260"/>
    </location>
</feature>
<dbReference type="PROSITE" id="PS51549">
    <property type="entry name" value="DM13"/>
    <property type="match status" value="2"/>
</dbReference>
<evidence type="ECO:0000259" key="4">
    <source>
        <dbReference type="PROSITE" id="PS50836"/>
    </source>
</evidence>
<feature type="domain" description="DOMON" evidence="4">
    <location>
        <begin position="297"/>
        <end position="431"/>
    </location>
</feature>
<dbReference type="PANTHER" id="PTHR24036">
    <property type="entry name" value="SKELETOR-RELATED"/>
    <property type="match status" value="1"/>
</dbReference>
<dbReference type="AlphaFoldDB" id="A0A7J7IYG1"/>
<evidence type="ECO:0000256" key="1">
    <source>
        <dbReference type="ARBA" id="ARBA00022737"/>
    </source>
</evidence>
<evidence type="ECO:0000256" key="2">
    <source>
        <dbReference type="SAM" id="MobiDB-lite"/>
    </source>
</evidence>
<comment type="caution">
    <text evidence="6">The sequence shown here is derived from an EMBL/GenBank/DDBJ whole genome shotgun (WGS) entry which is preliminary data.</text>
</comment>
<dbReference type="Pfam" id="PF03351">
    <property type="entry name" value="DOMON"/>
    <property type="match status" value="1"/>
</dbReference>
<sequence length="724" mass="78618">MRAQLFVLLVVVSSVQALTPYHGKLIHSGWGAIVDHGLTGDTYAVNENTIQIIGFSYDGNPPGGVFLLGTDKKYSAVTGAATRDPTATIIANPDGNFQALGRYDNENITLRLPPGQVLTDYTYISVWCRNFTVYFGGFDIPEGFVSPKPQNLGPLTHRAHAVYSGDVTIIDDKTISILNLRYDGQGPDAFFYVGVTDSVTTQVAPYGKIPDENGDSGVISGYAGKNITITLPDNLSFTQLKWFSLYCILFTQNFGEVFIPENLNVPPALDVAAASTTAGATTTTMAAPVMNCEPLSNKLQISWGVEDNSIAFELAGIIDRETDYMAFGLSGSDSTFQMRNADVVVGYWKSGETAKAVDYYITSYAQCAPNGGACPDTSVSNGGANDVTNIEGQFSEGVLRIKYKRSLTTGDSRDKEYKISGPGQHIVWAIGPLNSNDETAKHYPSAGRISIAKTIQFGRDMVNNCPELAVKTTVAPIPDFKPHHLYGTEDLTVFTLEIGQAGSTQGYLALTGIQSWGIAWYVNGILIPELHLKRGVSYTFRVGGGTDSNNGARYHPLYFTNDIKGGFLQTQGSTETIYEGTVDGVSQQYATGGYCEWKLTEAAVQATLSGKVYQTFEEFKQDMYLDCDNSSHYTDFIFTPDSSTPDLIYYQCYTHKSLGWKVHVYDELPTESPSSTTQAGSSASGIDSTSKQSRFKGSSAHSINQSKLAKYVIFLIAIVSITLF</sequence>
<feature type="signal peptide" evidence="3">
    <location>
        <begin position="1"/>
        <end position="17"/>
    </location>
</feature>
<dbReference type="Proteomes" id="UP000593567">
    <property type="component" value="Unassembled WGS sequence"/>
</dbReference>
<name>A0A7J7IYG1_BUGNE</name>
<dbReference type="InterPro" id="IPR052126">
    <property type="entry name" value="Spindle_Org/Thrombomodulin"/>
</dbReference>
<protein>
    <recommendedName>
        <fullName evidence="8">Skeletor</fullName>
    </recommendedName>
</protein>
<gene>
    <name evidence="6" type="ORF">EB796_022770</name>
</gene>
<feature type="compositionally biased region" description="Low complexity" evidence="2">
    <location>
        <begin position="672"/>
        <end position="685"/>
    </location>
</feature>
<dbReference type="OrthoDB" id="2448405at2759"/>
<organism evidence="6 7">
    <name type="scientific">Bugula neritina</name>
    <name type="common">Brown bryozoan</name>
    <name type="synonym">Sertularia neritina</name>
    <dbReference type="NCBI Taxonomy" id="10212"/>
    <lineage>
        <taxon>Eukaryota</taxon>
        <taxon>Metazoa</taxon>
        <taxon>Spiralia</taxon>
        <taxon>Lophotrochozoa</taxon>
        <taxon>Bryozoa</taxon>
        <taxon>Gymnolaemata</taxon>
        <taxon>Cheilostomatida</taxon>
        <taxon>Flustrina</taxon>
        <taxon>Buguloidea</taxon>
        <taxon>Bugulidae</taxon>
        <taxon>Bugula</taxon>
    </lineage>
</organism>
<proteinExistence type="predicted"/>
<keyword evidence="7" id="KW-1185">Reference proteome</keyword>
<evidence type="ECO:0000313" key="6">
    <source>
        <dbReference type="EMBL" id="KAF6018949.1"/>
    </source>
</evidence>
<dbReference type="InterPro" id="IPR045266">
    <property type="entry name" value="DOH_DOMON"/>
</dbReference>
<evidence type="ECO:0000256" key="3">
    <source>
        <dbReference type="SAM" id="SignalP"/>
    </source>
</evidence>
<dbReference type="Pfam" id="PF10517">
    <property type="entry name" value="DM13"/>
    <property type="match status" value="2"/>
</dbReference>
<dbReference type="SMART" id="SM00686">
    <property type="entry name" value="DM13"/>
    <property type="match status" value="2"/>
</dbReference>
<feature type="region of interest" description="Disordered" evidence="2">
    <location>
        <begin position="671"/>
        <end position="694"/>
    </location>
</feature>
<feature type="domain" description="DM13" evidence="5">
    <location>
        <begin position="23"/>
        <end position="141"/>
    </location>
</feature>
<evidence type="ECO:0000259" key="5">
    <source>
        <dbReference type="PROSITE" id="PS51549"/>
    </source>
</evidence>
<dbReference type="SMART" id="SM00664">
    <property type="entry name" value="DoH"/>
    <property type="match status" value="1"/>
</dbReference>
<evidence type="ECO:0008006" key="8">
    <source>
        <dbReference type="Google" id="ProtNLM"/>
    </source>
</evidence>
<reference evidence="6" key="1">
    <citation type="submission" date="2020-06" db="EMBL/GenBank/DDBJ databases">
        <title>Draft genome of Bugula neritina, a colonial animal packing powerful symbionts and potential medicines.</title>
        <authorList>
            <person name="Rayko M."/>
        </authorList>
    </citation>
    <scope>NUCLEOTIDE SEQUENCE [LARGE SCALE GENOMIC DNA]</scope>
    <source>
        <strain evidence="6">Kwan_BN1</strain>
    </source>
</reference>
<keyword evidence="3" id="KW-0732">Signal</keyword>
<dbReference type="CDD" id="cd09631">
    <property type="entry name" value="DOMON_DOH"/>
    <property type="match status" value="1"/>
</dbReference>
<dbReference type="InterPro" id="IPR019545">
    <property type="entry name" value="DM13_domain"/>
</dbReference>
<evidence type="ECO:0000313" key="7">
    <source>
        <dbReference type="Proteomes" id="UP000593567"/>
    </source>
</evidence>
<dbReference type="InterPro" id="IPR005018">
    <property type="entry name" value="DOMON_domain"/>
</dbReference>
<dbReference type="PANTHER" id="PTHR24036:SF5">
    <property type="entry name" value="THROMBOMODULIN"/>
    <property type="match status" value="1"/>
</dbReference>